<accession>A0ABU6ZDG1</accession>
<dbReference type="Proteomes" id="UP001341840">
    <property type="component" value="Unassembled WGS sequence"/>
</dbReference>
<evidence type="ECO:0000313" key="3">
    <source>
        <dbReference type="Proteomes" id="UP001341840"/>
    </source>
</evidence>
<evidence type="ECO:0000313" key="2">
    <source>
        <dbReference type="EMBL" id="MED6219995.1"/>
    </source>
</evidence>
<name>A0ABU6ZDG1_9FABA</name>
<proteinExistence type="predicted"/>
<dbReference type="EMBL" id="JASCZI010272084">
    <property type="protein sequence ID" value="MED6219995.1"/>
    <property type="molecule type" value="Genomic_DNA"/>
</dbReference>
<sequence length="154" mass="16574">MDVPLEGVVTDQASTLVTSTSNIKPQSTNKKAKRKGMCSQRVEHSPLLKSNLGGESTSHTGAFDGGTYQPQKTTTAGASGEAVNLDLTMDVGKVANPTDKLAAHQPEQRVVVGDGPTRPAYSFNDLLMMFFELSKARLAWLKVDREIFDGPIHS</sequence>
<feature type="compositionally biased region" description="Polar residues" evidence="1">
    <location>
        <begin position="68"/>
        <end position="77"/>
    </location>
</feature>
<feature type="region of interest" description="Disordered" evidence="1">
    <location>
        <begin position="19"/>
        <end position="80"/>
    </location>
</feature>
<reference evidence="2 3" key="1">
    <citation type="journal article" date="2023" name="Plants (Basel)">
        <title>Bridging the Gap: Combining Genomics and Transcriptomics Approaches to Understand Stylosanthes scabra, an Orphan Legume from the Brazilian Caatinga.</title>
        <authorList>
            <person name="Ferreira-Neto J.R.C."/>
            <person name="da Silva M.D."/>
            <person name="Binneck E."/>
            <person name="de Melo N.F."/>
            <person name="da Silva R.H."/>
            <person name="de Melo A.L.T.M."/>
            <person name="Pandolfi V."/>
            <person name="Bustamante F.O."/>
            <person name="Brasileiro-Vidal A.C."/>
            <person name="Benko-Iseppon A.M."/>
        </authorList>
    </citation>
    <scope>NUCLEOTIDE SEQUENCE [LARGE SCALE GENOMIC DNA]</scope>
    <source>
        <tissue evidence="2">Leaves</tissue>
    </source>
</reference>
<evidence type="ECO:0000256" key="1">
    <source>
        <dbReference type="SAM" id="MobiDB-lite"/>
    </source>
</evidence>
<keyword evidence="3" id="KW-1185">Reference proteome</keyword>
<comment type="caution">
    <text evidence="2">The sequence shown here is derived from an EMBL/GenBank/DDBJ whole genome shotgun (WGS) entry which is preliminary data.</text>
</comment>
<gene>
    <name evidence="2" type="ORF">PIB30_040935</name>
</gene>
<feature type="compositionally biased region" description="Polar residues" evidence="1">
    <location>
        <begin position="19"/>
        <end position="29"/>
    </location>
</feature>
<protein>
    <submittedName>
        <fullName evidence="2">Uncharacterized protein</fullName>
    </submittedName>
</protein>
<organism evidence="2 3">
    <name type="scientific">Stylosanthes scabra</name>
    <dbReference type="NCBI Taxonomy" id="79078"/>
    <lineage>
        <taxon>Eukaryota</taxon>
        <taxon>Viridiplantae</taxon>
        <taxon>Streptophyta</taxon>
        <taxon>Embryophyta</taxon>
        <taxon>Tracheophyta</taxon>
        <taxon>Spermatophyta</taxon>
        <taxon>Magnoliopsida</taxon>
        <taxon>eudicotyledons</taxon>
        <taxon>Gunneridae</taxon>
        <taxon>Pentapetalae</taxon>
        <taxon>rosids</taxon>
        <taxon>fabids</taxon>
        <taxon>Fabales</taxon>
        <taxon>Fabaceae</taxon>
        <taxon>Papilionoideae</taxon>
        <taxon>50 kb inversion clade</taxon>
        <taxon>dalbergioids sensu lato</taxon>
        <taxon>Dalbergieae</taxon>
        <taxon>Pterocarpus clade</taxon>
        <taxon>Stylosanthes</taxon>
    </lineage>
</organism>